<protein>
    <recommendedName>
        <fullName evidence="12">Zn(2)-C6 fungal-type domain-containing protein</fullName>
    </recommendedName>
</protein>
<dbReference type="Pfam" id="PF00172">
    <property type="entry name" value="Zn_clus"/>
    <property type="match status" value="1"/>
</dbReference>
<dbReference type="SMART" id="SM00906">
    <property type="entry name" value="Fungal_trans"/>
    <property type="match status" value="1"/>
</dbReference>
<reference evidence="14" key="1">
    <citation type="submission" date="2005-09" db="EMBL/GenBank/DDBJ databases">
        <title>Annotation of the Aspergillus terreus NIH2624 genome.</title>
        <authorList>
            <person name="Birren B.W."/>
            <person name="Lander E.S."/>
            <person name="Galagan J.E."/>
            <person name="Nusbaum C."/>
            <person name="Devon K."/>
            <person name="Henn M."/>
            <person name="Ma L.-J."/>
            <person name="Jaffe D.B."/>
            <person name="Butler J."/>
            <person name="Alvarez P."/>
            <person name="Gnerre S."/>
            <person name="Grabherr M."/>
            <person name="Kleber M."/>
            <person name="Mauceli E.W."/>
            <person name="Brockman W."/>
            <person name="Rounsley S."/>
            <person name="Young S.K."/>
            <person name="LaButti K."/>
            <person name="Pushparaj V."/>
            <person name="DeCaprio D."/>
            <person name="Crawford M."/>
            <person name="Koehrsen M."/>
            <person name="Engels R."/>
            <person name="Montgomery P."/>
            <person name="Pearson M."/>
            <person name="Howarth C."/>
            <person name="Larson L."/>
            <person name="Luoma S."/>
            <person name="White J."/>
            <person name="Alvarado L."/>
            <person name="Kodira C.D."/>
            <person name="Zeng Q."/>
            <person name="Oleary S."/>
            <person name="Yandava C."/>
            <person name="Denning D.W."/>
            <person name="Nierman W.C."/>
            <person name="Milne T."/>
            <person name="Madden K."/>
        </authorList>
    </citation>
    <scope>NUCLEOTIDE SEQUENCE [LARGE SCALE GENOMIC DNA]</scope>
    <source>
        <strain evidence="14">NIH 2624 / FGSC A1156</strain>
    </source>
</reference>
<dbReference type="AlphaFoldDB" id="Q0C7H6"/>
<keyword evidence="6" id="KW-0805">Transcription regulation</keyword>
<dbReference type="SMART" id="SM00066">
    <property type="entry name" value="GAL4"/>
    <property type="match status" value="1"/>
</dbReference>
<dbReference type="STRING" id="341663.Q0C7H6"/>
<dbReference type="Gene3D" id="1.20.120.550">
    <property type="entry name" value="Membrane associated eicosanoid/glutathione metabolism-like domain"/>
    <property type="match status" value="1"/>
</dbReference>
<dbReference type="PROSITE" id="PS00463">
    <property type="entry name" value="ZN2_CY6_FUNGAL_1"/>
    <property type="match status" value="1"/>
</dbReference>
<keyword evidence="9" id="KW-0804">Transcription</keyword>
<evidence type="ECO:0000256" key="5">
    <source>
        <dbReference type="ARBA" id="ARBA00022989"/>
    </source>
</evidence>
<evidence type="ECO:0000256" key="7">
    <source>
        <dbReference type="ARBA" id="ARBA00023125"/>
    </source>
</evidence>
<organism evidence="13 14">
    <name type="scientific">Aspergillus terreus (strain NIH 2624 / FGSC A1156)</name>
    <dbReference type="NCBI Taxonomy" id="341663"/>
    <lineage>
        <taxon>Eukaryota</taxon>
        <taxon>Fungi</taxon>
        <taxon>Dikarya</taxon>
        <taxon>Ascomycota</taxon>
        <taxon>Pezizomycotina</taxon>
        <taxon>Eurotiomycetes</taxon>
        <taxon>Eurotiomycetidae</taxon>
        <taxon>Eurotiales</taxon>
        <taxon>Aspergillaceae</taxon>
        <taxon>Aspergillus</taxon>
        <taxon>Aspergillus subgen. Circumdati</taxon>
    </lineage>
</organism>
<keyword evidence="2" id="KW-0812">Transmembrane</keyword>
<dbReference type="InterPro" id="IPR023352">
    <property type="entry name" value="MAPEG-like_dom_sf"/>
</dbReference>
<dbReference type="eggNOG" id="ENOG502SH73">
    <property type="taxonomic scope" value="Eukaryota"/>
</dbReference>
<keyword evidence="5" id="KW-1133">Transmembrane helix</keyword>
<dbReference type="RefSeq" id="XP_001218706.1">
    <property type="nucleotide sequence ID" value="XM_001218705.1"/>
</dbReference>
<dbReference type="Pfam" id="PF01124">
    <property type="entry name" value="MAPEG"/>
    <property type="match status" value="1"/>
</dbReference>
<dbReference type="PANTHER" id="PTHR31944">
    <property type="entry name" value="HEME-RESPONSIVE ZINC FINGER TRANSCRIPTION FACTOR HAP1"/>
    <property type="match status" value="1"/>
</dbReference>
<dbReference type="PROSITE" id="PS50048">
    <property type="entry name" value="ZN2_CY6_FUNGAL_2"/>
    <property type="match status" value="1"/>
</dbReference>
<dbReference type="SUPFAM" id="SSF57701">
    <property type="entry name" value="Zn2/Cys6 DNA-binding domain"/>
    <property type="match status" value="1"/>
</dbReference>
<dbReference type="Pfam" id="PF04082">
    <property type="entry name" value="Fungal_trans"/>
    <property type="match status" value="1"/>
</dbReference>
<dbReference type="CDD" id="cd00067">
    <property type="entry name" value="GAL4"/>
    <property type="match status" value="1"/>
</dbReference>
<dbReference type="GO" id="GO:0008270">
    <property type="term" value="F:zinc ion binding"/>
    <property type="evidence" value="ECO:0007669"/>
    <property type="project" value="InterPro"/>
</dbReference>
<evidence type="ECO:0000313" key="14">
    <source>
        <dbReference type="Proteomes" id="UP000007963"/>
    </source>
</evidence>
<dbReference type="InterPro" id="IPR007219">
    <property type="entry name" value="XnlR_reg_dom"/>
</dbReference>
<gene>
    <name evidence="13" type="ORF">ATEG_10358</name>
</gene>
<evidence type="ECO:0000256" key="11">
    <source>
        <dbReference type="SAM" id="MobiDB-lite"/>
    </source>
</evidence>
<evidence type="ECO:0000256" key="10">
    <source>
        <dbReference type="ARBA" id="ARBA00023242"/>
    </source>
</evidence>
<dbReference type="InterPro" id="IPR001129">
    <property type="entry name" value="Membr-assoc_MAPEG"/>
</dbReference>
<evidence type="ECO:0000256" key="1">
    <source>
        <dbReference type="ARBA" id="ARBA00004370"/>
    </source>
</evidence>
<feature type="region of interest" description="Disordered" evidence="11">
    <location>
        <begin position="56"/>
        <end position="92"/>
    </location>
</feature>
<sequence>MDDDEIISNGPGPDPPKSPPRRRRPALSCTICRRRKLKCDRALPCGQCVKSRTTDSCVYTGPPGNPASGPSRLASTPPDIHRASSSRQSPARGGLYVFDSKHQPANKITKPRSQPDELQELRHRVQLLESALSKKNPIHTPDSSAYDALSTTGLGMAEQQCLTDDVKDLPGRACFRGKNGKTRFCGRTYYGLSVAFFKDILGFLNGRRKLKRKDSEYHNLKRLKREMWSFQKQDHQIAYREKAFQLQDMIPHRRVADELVDLYLSTFETTYRILHVPTFLEQYQAYWSDPGTPDMVFIAKLLALMAASSCFFGPTTRLNEKETLHSAATGWILAVQSWIASTFVSSAINFDLLQIQCILMIARQSDAADGDLVWISCGSVFRSALTLGLHRSPSRFTKVTKFWAEMRRRLWATILELELQSSMDGGMPSCLDLDEFDCEPPSGYDDADLTEDMTEYPIPKNPGQATRSTFQALLARSLPLRARIAKKVNSLRFSIPYDDALRSSEQLVQYLNEGLAVFPDRGGIQATPPGHMTFARSFFVFLMRRFLLALHRPFALSVLQSPKFSYSRKVCLESSLEMLSQLESPVVSLPEAQPCPHLGQMGGGMFRDEFFHAAITVCVELSLQTTEFTPSRSASDQLYPLNALNDLVLSQREVLVRTVERTIDTLGSRMTPKGAGFKSFLFLSIIFAAVKARFNGEDPGPKIEEAGTKAIRACEKLIRGGTWADTQEHNSMSSALATSIGTPSLGFDAGSLSSVDIANISDPGRLRFSVLTTLGLRAAPGHAIPNYGAAYIIANWFLANLAFSPRGPKMRLGLDNNVAPREDLTKAGEAAVASGRISRKTLDRLKRQEAAHLNAMEGYPFFVAGVLLAMYAGVPNETINKIGVWYTASRLAHAVAYIYTESRAWSFLRSVAWWSANASCITAAVLAGKKL</sequence>
<dbReference type="GO" id="GO:0001228">
    <property type="term" value="F:DNA-binding transcription activator activity, RNA polymerase II-specific"/>
    <property type="evidence" value="ECO:0007669"/>
    <property type="project" value="TreeGrafter"/>
</dbReference>
<dbReference type="OrthoDB" id="4337792at2759"/>
<keyword evidence="7" id="KW-0238">DNA-binding</keyword>
<keyword evidence="8" id="KW-0472">Membrane</keyword>
<name>Q0C7H6_ASPTN</name>
<dbReference type="InterPro" id="IPR036864">
    <property type="entry name" value="Zn2-C6_fun-type_DNA-bd_sf"/>
</dbReference>
<dbReference type="OMA" id="DLDECDC"/>
<dbReference type="PANTHER" id="PTHR31944:SF131">
    <property type="entry name" value="HEME-RESPONSIVE ZINC FINGER TRANSCRIPTION FACTOR HAP1"/>
    <property type="match status" value="1"/>
</dbReference>
<evidence type="ECO:0000256" key="3">
    <source>
        <dbReference type="ARBA" id="ARBA00022723"/>
    </source>
</evidence>
<evidence type="ECO:0000259" key="12">
    <source>
        <dbReference type="PROSITE" id="PS50048"/>
    </source>
</evidence>
<keyword evidence="4" id="KW-0862">Zinc</keyword>
<keyword evidence="3" id="KW-0479">Metal-binding</keyword>
<evidence type="ECO:0000256" key="9">
    <source>
        <dbReference type="ARBA" id="ARBA00023163"/>
    </source>
</evidence>
<proteinExistence type="predicted"/>
<dbReference type="GO" id="GO:0006351">
    <property type="term" value="P:DNA-templated transcription"/>
    <property type="evidence" value="ECO:0007669"/>
    <property type="project" value="InterPro"/>
</dbReference>
<dbReference type="GO" id="GO:0000978">
    <property type="term" value="F:RNA polymerase II cis-regulatory region sequence-specific DNA binding"/>
    <property type="evidence" value="ECO:0007669"/>
    <property type="project" value="TreeGrafter"/>
</dbReference>
<evidence type="ECO:0000256" key="2">
    <source>
        <dbReference type="ARBA" id="ARBA00022692"/>
    </source>
</evidence>
<dbReference type="EMBL" id="CH476610">
    <property type="protein sequence ID" value="EAU29355.1"/>
    <property type="molecule type" value="Genomic_DNA"/>
</dbReference>
<feature type="region of interest" description="Disordered" evidence="11">
    <location>
        <begin position="1"/>
        <end position="26"/>
    </location>
</feature>
<dbReference type="CDD" id="cd12148">
    <property type="entry name" value="fungal_TF_MHR"/>
    <property type="match status" value="1"/>
</dbReference>
<dbReference type="GO" id="GO:0016020">
    <property type="term" value="C:membrane"/>
    <property type="evidence" value="ECO:0007669"/>
    <property type="project" value="UniProtKB-SubCell"/>
</dbReference>
<dbReference type="Proteomes" id="UP000007963">
    <property type="component" value="Unassembled WGS sequence"/>
</dbReference>
<comment type="subcellular location">
    <subcellularLocation>
        <location evidence="1">Membrane</location>
    </subcellularLocation>
</comment>
<dbReference type="Gene3D" id="4.10.240.10">
    <property type="entry name" value="Zn(2)-C6 fungal-type DNA-binding domain"/>
    <property type="match status" value="1"/>
</dbReference>
<dbReference type="SUPFAM" id="SSF161084">
    <property type="entry name" value="MAPEG domain-like"/>
    <property type="match status" value="1"/>
</dbReference>
<dbReference type="InterPro" id="IPR001138">
    <property type="entry name" value="Zn2Cys6_DnaBD"/>
</dbReference>
<feature type="domain" description="Zn(2)-C6 fungal-type" evidence="12">
    <location>
        <begin position="28"/>
        <end position="59"/>
    </location>
</feature>
<dbReference type="VEuPathDB" id="FungiDB:ATEG_10358"/>
<dbReference type="GO" id="GO:0005634">
    <property type="term" value="C:nucleus"/>
    <property type="evidence" value="ECO:0007669"/>
    <property type="project" value="TreeGrafter"/>
</dbReference>
<dbReference type="GeneID" id="4354599"/>
<dbReference type="InterPro" id="IPR051430">
    <property type="entry name" value="Fungal_TF_Env_Response"/>
</dbReference>
<evidence type="ECO:0000256" key="6">
    <source>
        <dbReference type="ARBA" id="ARBA00023015"/>
    </source>
</evidence>
<evidence type="ECO:0000256" key="8">
    <source>
        <dbReference type="ARBA" id="ARBA00023136"/>
    </source>
</evidence>
<evidence type="ECO:0000256" key="4">
    <source>
        <dbReference type="ARBA" id="ARBA00022833"/>
    </source>
</evidence>
<dbReference type="HOGENOM" id="CLU_007091_2_0_1"/>
<accession>Q0C7H6</accession>
<keyword evidence="10" id="KW-0539">Nucleus</keyword>
<evidence type="ECO:0000313" key="13">
    <source>
        <dbReference type="EMBL" id="EAU29355.1"/>
    </source>
</evidence>